<dbReference type="RefSeq" id="YP_009407903.1">
    <property type="nucleotide sequence ID" value="NC_035450.1"/>
</dbReference>
<evidence type="ECO:0000256" key="1">
    <source>
        <dbReference type="ARBA" id="ARBA00004328"/>
    </source>
</evidence>
<keyword evidence="2" id="KW-0946">Virion</keyword>
<organism evidence="4 5">
    <name type="scientific">Lasius neglectus virus 1</name>
    <dbReference type="NCBI Taxonomy" id="2018501"/>
    <lineage>
        <taxon>Viruses</taxon>
        <taxon>Riboviria</taxon>
        <taxon>Orthornavirae</taxon>
        <taxon>Pisuviricota</taxon>
        <taxon>Pisoniviricetes</taxon>
        <taxon>Picornavirales</taxon>
        <taxon>Polycipiviridae</taxon>
        <taxon>Sopolycivirus</taxon>
        <taxon>Sopolycivirus lasii</taxon>
    </lineage>
</organism>
<name>A0A220QTF2_9VIRU</name>
<protein>
    <submittedName>
        <fullName evidence="4">Putative capsid protein</fullName>
    </submittedName>
</protein>
<dbReference type="Proteomes" id="UP000217658">
    <property type="component" value="Segment"/>
</dbReference>
<keyword evidence="5" id="KW-1185">Reference proteome</keyword>
<dbReference type="KEGG" id="vg:33899722"/>
<evidence type="ECO:0000256" key="3">
    <source>
        <dbReference type="SAM" id="MobiDB-lite"/>
    </source>
</evidence>
<dbReference type="SUPFAM" id="SSF88633">
    <property type="entry name" value="Positive stranded ssRNA viruses"/>
    <property type="match status" value="1"/>
</dbReference>
<accession>A0A220QTF2</accession>
<evidence type="ECO:0000313" key="5">
    <source>
        <dbReference type="Proteomes" id="UP000217658"/>
    </source>
</evidence>
<feature type="region of interest" description="Disordered" evidence="3">
    <location>
        <begin position="1"/>
        <end position="27"/>
    </location>
</feature>
<gene>
    <name evidence="4" type="primary">ORF3</name>
</gene>
<evidence type="ECO:0000313" key="4">
    <source>
        <dbReference type="EMBL" id="ASK12198.1"/>
    </source>
</evidence>
<reference evidence="5" key="1">
    <citation type="submission" date="2017-05" db="EMBL/GenBank/DDBJ databases">
        <title>Polycipiviridae: a proposed new family of polycistronic picorna-like RNA viruses.</title>
        <authorList>
            <person name="Olendraite I."/>
            <person name="Lukhovitskaya N.I."/>
            <person name="Porter S.D."/>
            <person name="Valles S.M."/>
            <person name="Firth A.E."/>
        </authorList>
    </citation>
    <scope>NUCLEOTIDE SEQUENCE [LARGE SCALE GENOMIC DNA]</scope>
</reference>
<dbReference type="InterPro" id="IPR029053">
    <property type="entry name" value="Viral_coat"/>
</dbReference>
<dbReference type="Gene3D" id="2.60.120.20">
    <property type="match status" value="1"/>
</dbReference>
<proteinExistence type="predicted"/>
<feature type="compositionally biased region" description="Polar residues" evidence="3">
    <location>
        <begin position="14"/>
        <end position="27"/>
    </location>
</feature>
<dbReference type="OrthoDB" id="14826at10239"/>
<comment type="subcellular location">
    <subcellularLocation>
        <location evidence="1">Virion</location>
    </subcellularLocation>
</comment>
<dbReference type="GeneID" id="33899722"/>
<sequence>MNQIQEAFNKDTHNPPQNFGLPTNPIPQTNTGLLEHTGIPISPSDLITDIPPSFSWMTGQWKYITKFKHQFTDDIGKNIWSSTVVGKNDTTAFTPILPNWFNLPFAASVWWNGTVSFRFTMIKPPRVSGKLIITYRQDAFKAYTNSDTVTLSEDKLYRSINKEWDLSQSSQFEFDITGSLPIRARPTKIYKNLKGLGSGGQPSLNELAISGYQPPWINYEMGRILVRPAQKLNPGGLFPDEFVVIVEKSFKQANFYTPTDTKSTYQLVTESPFSSLNDG</sequence>
<evidence type="ECO:0000256" key="2">
    <source>
        <dbReference type="ARBA" id="ARBA00022844"/>
    </source>
</evidence>
<dbReference type="EMBL" id="MF041809">
    <property type="protein sequence ID" value="ASK12198.1"/>
    <property type="molecule type" value="Genomic_RNA"/>
</dbReference>
<dbReference type="GO" id="GO:0044423">
    <property type="term" value="C:virion component"/>
    <property type="evidence" value="ECO:0007669"/>
    <property type="project" value="UniProtKB-KW"/>
</dbReference>